<accession>A0A1F5K2Z9</accession>
<dbReference type="STRING" id="1797780.A3E45_03795"/>
<evidence type="ECO:0000313" key="2">
    <source>
        <dbReference type="EMBL" id="OGE35266.1"/>
    </source>
</evidence>
<dbReference type="Proteomes" id="UP000176405">
    <property type="component" value="Unassembled WGS sequence"/>
</dbReference>
<name>A0A1F5K2Z9_9BACT</name>
<dbReference type="EMBL" id="MFDH01000026">
    <property type="protein sequence ID" value="OGE35266.1"/>
    <property type="molecule type" value="Genomic_DNA"/>
</dbReference>
<feature type="transmembrane region" description="Helical" evidence="1">
    <location>
        <begin position="237"/>
        <end position="255"/>
    </location>
</feature>
<comment type="caution">
    <text evidence="2">The sequence shown here is derived from an EMBL/GenBank/DDBJ whole genome shotgun (WGS) entry which is preliminary data.</text>
</comment>
<evidence type="ECO:0000256" key="1">
    <source>
        <dbReference type="SAM" id="Phobius"/>
    </source>
</evidence>
<keyword evidence="1" id="KW-0472">Membrane</keyword>
<dbReference type="AlphaFoldDB" id="A0A1F5K2Z9"/>
<proteinExistence type="predicted"/>
<keyword evidence="1" id="KW-1133">Transmembrane helix</keyword>
<dbReference type="SUPFAM" id="SSF101898">
    <property type="entry name" value="NHL repeat"/>
    <property type="match status" value="1"/>
</dbReference>
<keyword evidence="1" id="KW-0812">Transmembrane</keyword>
<organism evidence="2 3">
    <name type="scientific">Candidatus Daviesbacteria bacterium RIFCSPHIGHO2_12_FULL_43_11</name>
    <dbReference type="NCBI Taxonomy" id="1797780"/>
    <lineage>
        <taxon>Bacteria</taxon>
        <taxon>Candidatus Daviesiibacteriota</taxon>
    </lineage>
</organism>
<evidence type="ECO:0000313" key="3">
    <source>
        <dbReference type="Proteomes" id="UP000176405"/>
    </source>
</evidence>
<gene>
    <name evidence="2" type="ORF">A3E45_03795</name>
</gene>
<dbReference type="Gene3D" id="2.120.10.30">
    <property type="entry name" value="TolB, C-terminal domain"/>
    <property type="match status" value="1"/>
</dbReference>
<protein>
    <submittedName>
        <fullName evidence="2">Uncharacterized protein</fullName>
    </submittedName>
</protein>
<dbReference type="InterPro" id="IPR011042">
    <property type="entry name" value="6-blade_b-propeller_TolB-like"/>
</dbReference>
<reference evidence="2 3" key="1">
    <citation type="journal article" date="2016" name="Nat. Commun.">
        <title>Thousands of microbial genomes shed light on interconnected biogeochemical processes in an aquifer system.</title>
        <authorList>
            <person name="Anantharaman K."/>
            <person name="Brown C.T."/>
            <person name="Hug L.A."/>
            <person name="Sharon I."/>
            <person name="Castelle C.J."/>
            <person name="Probst A.J."/>
            <person name="Thomas B.C."/>
            <person name="Singh A."/>
            <person name="Wilkins M.J."/>
            <person name="Karaoz U."/>
            <person name="Brodie E.L."/>
            <person name="Williams K.H."/>
            <person name="Hubbard S.S."/>
            <person name="Banfield J.F."/>
        </authorList>
    </citation>
    <scope>NUCLEOTIDE SEQUENCE [LARGE SCALE GENOMIC DNA]</scope>
</reference>
<sequence length="619" mass="67332">MLKTAKVVGLNSDTDAALAQVFSSDGLNLFIITSCSFDDAFTKTRQVLFDAQEIFASTEGSVSEKLSKTLSFIQQALSEAENLQVLVAVVCVDPAGSVFYLQSIGSDLVTYLLRDGNRNDLGSMSEGTLVSGMLKPGDRVVMATKSLVELLDGDSGSLSRFPIENLEDEVAAHLPEADPYPVAAIVAEVEAVVEPETENIRTEEKIASSFENHMNFKETAGQLGKSLVGRLPHSRKGIAIFIVVVAALALAGLFFNAQSKKDSEILANFEGRLKVASEEYSKAQSLKDSDSPAALNSLTSAKSTVDDALKIKPQDGRALDLKRQIEEGSGDVMKIYQMGDFPLWLDLDLIKKGLVAKRMSLSLGNLLILDETTAALVEVGITNKSQQILAGQEKLGEAKLASLNGEIAWVYSEDKGMVKIDTKSKEAKVSIKKDDDWGRIVEIFGFASNVYLLDSGNPSARSTNAQGRAEQGRSTAGSGQIWKYVPVVLGYADKQAYFKEGVKANLSDVKRMQIDSSVWVLRGGGEILKFTQGSPDFFSLSGLDKPVRDPKSFYVSDTTDDLYLLDSGNNRLLVMDKKGVYKAQYQSDKFGSLSDLVVDEKRKKAYLLDGSKIYVMELK</sequence>